<dbReference type="GO" id="GO:0005975">
    <property type="term" value="P:carbohydrate metabolic process"/>
    <property type="evidence" value="ECO:0007669"/>
    <property type="project" value="InterPro"/>
</dbReference>
<dbReference type="GO" id="GO:0016773">
    <property type="term" value="F:phosphotransferase activity, alcohol group as acceptor"/>
    <property type="evidence" value="ECO:0007669"/>
    <property type="project" value="InterPro"/>
</dbReference>
<evidence type="ECO:0000256" key="7">
    <source>
        <dbReference type="ARBA" id="ARBA00047428"/>
    </source>
</evidence>
<keyword evidence="5" id="KW-0067">ATP-binding</keyword>
<evidence type="ECO:0000256" key="4">
    <source>
        <dbReference type="ARBA" id="ARBA00022741"/>
    </source>
</evidence>
<organism evidence="9 10">
    <name type="scientific">Hydrobacter penzbergensis</name>
    <dbReference type="NCBI Taxonomy" id="1235997"/>
    <lineage>
        <taxon>Bacteria</taxon>
        <taxon>Pseudomonadati</taxon>
        <taxon>Bacteroidota</taxon>
        <taxon>Chitinophagia</taxon>
        <taxon>Chitinophagales</taxon>
        <taxon>Chitinophagaceae</taxon>
        <taxon>Hydrobacter</taxon>
    </lineage>
</organism>
<dbReference type="PANTHER" id="PTHR43793">
    <property type="entry name" value="FAD SYNTHASE"/>
    <property type="match status" value="1"/>
</dbReference>
<reference evidence="9 10" key="1">
    <citation type="submission" date="2016-10" db="EMBL/GenBank/DDBJ databases">
        <authorList>
            <person name="Varghese N."/>
            <person name="Submissions S."/>
        </authorList>
    </citation>
    <scope>NUCLEOTIDE SEQUENCE [LARGE SCALE GENOMIC DNA]</scope>
    <source>
        <strain evidence="9 10">DSM 25353</strain>
    </source>
</reference>
<dbReference type="PANTHER" id="PTHR43793:SF2">
    <property type="entry name" value="BIFUNCTIONAL PROTEIN HLDE"/>
    <property type="match status" value="1"/>
</dbReference>
<feature type="domain" description="Cytidyltransferase-like" evidence="8">
    <location>
        <begin position="33"/>
        <end position="158"/>
    </location>
</feature>
<evidence type="ECO:0000256" key="1">
    <source>
        <dbReference type="ARBA" id="ARBA00012519"/>
    </source>
</evidence>
<evidence type="ECO:0000259" key="8">
    <source>
        <dbReference type="Pfam" id="PF01467"/>
    </source>
</evidence>
<dbReference type="GO" id="GO:0005524">
    <property type="term" value="F:ATP binding"/>
    <property type="evidence" value="ECO:0007669"/>
    <property type="project" value="UniProtKB-KW"/>
</dbReference>
<dbReference type="GO" id="GO:0016779">
    <property type="term" value="F:nucleotidyltransferase activity"/>
    <property type="evidence" value="ECO:0007669"/>
    <property type="project" value="UniProtKB-KW"/>
</dbReference>
<comment type="catalytic activity">
    <reaction evidence="7">
        <text>D-glycero-beta-D-manno-heptose 1-phosphate + ATP + H(+) = ADP-D-glycero-beta-D-manno-heptose + diphosphate</text>
        <dbReference type="Rhea" id="RHEA:27465"/>
        <dbReference type="ChEBI" id="CHEBI:15378"/>
        <dbReference type="ChEBI" id="CHEBI:30616"/>
        <dbReference type="ChEBI" id="CHEBI:33019"/>
        <dbReference type="ChEBI" id="CHEBI:59967"/>
        <dbReference type="ChEBI" id="CHEBI:61593"/>
        <dbReference type="EC" id="2.7.7.70"/>
    </reaction>
</comment>
<dbReference type="NCBIfam" id="TIGR02199">
    <property type="entry name" value="rfaE_dom_II"/>
    <property type="match status" value="1"/>
</dbReference>
<dbReference type="InterPro" id="IPR014729">
    <property type="entry name" value="Rossmann-like_a/b/a_fold"/>
</dbReference>
<evidence type="ECO:0000313" key="9">
    <source>
        <dbReference type="EMBL" id="SDW48136.1"/>
    </source>
</evidence>
<dbReference type="EMBL" id="FNNO01000003">
    <property type="protein sequence ID" value="SDW48136.1"/>
    <property type="molecule type" value="Genomic_DNA"/>
</dbReference>
<dbReference type="Gene3D" id="3.40.50.620">
    <property type="entry name" value="HUPs"/>
    <property type="match status" value="1"/>
</dbReference>
<evidence type="ECO:0000256" key="2">
    <source>
        <dbReference type="ARBA" id="ARBA00022679"/>
    </source>
</evidence>
<dbReference type="Pfam" id="PF01467">
    <property type="entry name" value="CTP_transf_like"/>
    <property type="match status" value="1"/>
</dbReference>
<keyword evidence="3" id="KW-0548">Nucleotidyltransferase</keyword>
<keyword evidence="9" id="KW-0418">Kinase</keyword>
<keyword evidence="2" id="KW-0808">Transferase</keyword>
<dbReference type="AlphaFoldDB" id="A0A8X8IDV9"/>
<name>A0A8X8IDV9_9BACT</name>
<evidence type="ECO:0000256" key="5">
    <source>
        <dbReference type="ARBA" id="ARBA00022840"/>
    </source>
</evidence>
<keyword evidence="4" id="KW-0547">Nucleotide-binding</keyword>
<sequence length="165" mass="17697">MKAIDAIAHKIVTLPQLLARAASWRILGKTIAFTNGCFDILHEGHIFSLSQAAKEADYLVVGVNSDRSVKALKGPDRPVNHEHSRATILANLVVVDAVVVFDEDTPLQLISALLPDVLVKGGDYTVEQIVGSKEVLANGGKVVINPIVEGFSTTGIIRQIKSSYS</sequence>
<keyword evidence="6" id="KW-0119">Carbohydrate metabolism</keyword>
<dbReference type="InterPro" id="IPR004821">
    <property type="entry name" value="Cyt_trans-like"/>
</dbReference>
<dbReference type="Proteomes" id="UP000198711">
    <property type="component" value="Unassembled WGS sequence"/>
</dbReference>
<dbReference type="InterPro" id="IPR050385">
    <property type="entry name" value="Archaeal_FAD_synthase"/>
</dbReference>
<comment type="caution">
    <text evidence="9">The sequence shown here is derived from an EMBL/GenBank/DDBJ whole genome shotgun (WGS) entry which is preliminary data.</text>
</comment>
<dbReference type="RefSeq" id="WP_092722597.1">
    <property type="nucleotide sequence ID" value="NZ_FNNO01000003.1"/>
</dbReference>
<dbReference type="EC" id="2.7.7.70" evidence="1"/>
<gene>
    <name evidence="9" type="ORF">SAMN05444410_10377</name>
</gene>
<evidence type="ECO:0000256" key="3">
    <source>
        <dbReference type="ARBA" id="ARBA00022695"/>
    </source>
</evidence>
<dbReference type="NCBIfam" id="TIGR00125">
    <property type="entry name" value="cyt_tran_rel"/>
    <property type="match status" value="1"/>
</dbReference>
<evidence type="ECO:0000313" key="10">
    <source>
        <dbReference type="Proteomes" id="UP000198711"/>
    </source>
</evidence>
<dbReference type="SUPFAM" id="SSF52374">
    <property type="entry name" value="Nucleotidylyl transferase"/>
    <property type="match status" value="1"/>
</dbReference>
<keyword evidence="10" id="KW-1185">Reference proteome</keyword>
<accession>A0A8X8IDV9</accession>
<dbReference type="InterPro" id="IPR011914">
    <property type="entry name" value="RfaE_dom_II"/>
</dbReference>
<protein>
    <recommendedName>
        <fullName evidence="1">D-glycero-beta-D-manno-heptose 1-phosphate adenylyltransferase</fullName>
        <ecNumber evidence="1">2.7.7.70</ecNumber>
    </recommendedName>
</protein>
<evidence type="ECO:0000256" key="6">
    <source>
        <dbReference type="ARBA" id="ARBA00023277"/>
    </source>
</evidence>
<dbReference type="GO" id="GO:0016301">
    <property type="term" value="F:kinase activity"/>
    <property type="evidence" value="ECO:0007669"/>
    <property type="project" value="UniProtKB-KW"/>
</dbReference>
<proteinExistence type="predicted"/>